<accession>A0A2P6MA70</accession>
<reference evidence="2 3" key="1">
    <citation type="submission" date="2018-03" db="EMBL/GenBank/DDBJ databases">
        <title>Arenimonas caeni sp. nov., isolated from activated sludge.</title>
        <authorList>
            <person name="Liu H."/>
        </authorList>
    </citation>
    <scope>NUCLEOTIDE SEQUENCE [LARGE SCALE GENOMIC DNA]</scope>
    <source>
        <strain evidence="3">z29</strain>
    </source>
</reference>
<dbReference type="Proteomes" id="UP000241736">
    <property type="component" value="Unassembled WGS sequence"/>
</dbReference>
<name>A0A2P6MA70_9GAMM</name>
<dbReference type="AlphaFoldDB" id="A0A2P6MA70"/>
<dbReference type="EMBL" id="PVLF01000004">
    <property type="protein sequence ID" value="PRH82875.1"/>
    <property type="molecule type" value="Genomic_DNA"/>
</dbReference>
<protein>
    <recommendedName>
        <fullName evidence="4">Phage holin family protein</fullName>
    </recommendedName>
</protein>
<keyword evidence="1" id="KW-0472">Membrane</keyword>
<feature type="transmembrane region" description="Helical" evidence="1">
    <location>
        <begin position="59"/>
        <end position="84"/>
    </location>
</feature>
<organism evidence="2 3">
    <name type="scientific">Arenimonas caeni</name>
    <dbReference type="NCBI Taxonomy" id="2058085"/>
    <lineage>
        <taxon>Bacteria</taxon>
        <taxon>Pseudomonadati</taxon>
        <taxon>Pseudomonadota</taxon>
        <taxon>Gammaproteobacteria</taxon>
        <taxon>Lysobacterales</taxon>
        <taxon>Lysobacteraceae</taxon>
        <taxon>Arenimonas</taxon>
    </lineage>
</organism>
<evidence type="ECO:0000313" key="2">
    <source>
        <dbReference type="EMBL" id="PRH82875.1"/>
    </source>
</evidence>
<feature type="transmembrane region" description="Helical" evidence="1">
    <location>
        <begin position="90"/>
        <end position="111"/>
    </location>
</feature>
<keyword evidence="1" id="KW-1133">Transmembrane helix</keyword>
<keyword evidence="1" id="KW-0812">Transmembrane</keyword>
<evidence type="ECO:0008006" key="4">
    <source>
        <dbReference type="Google" id="ProtNLM"/>
    </source>
</evidence>
<gene>
    <name evidence="2" type="ORF">C6N40_04300</name>
</gene>
<evidence type="ECO:0000256" key="1">
    <source>
        <dbReference type="SAM" id="Phobius"/>
    </source>
</evidence>
<sequence length="147" mass="14871">MAEAEPGAGQGAGPLPDDARAVLAAARDAAAAHVGALHALRRLFAAEVGLAKAALVQALVFLLLAMVMLATAYGLLTALLVAGLRSAGAPWPLAIAIPLLLSLVLCGLAAWRARALLRHADFEGTRRQIRKGLGGGDTPAAETGEAP</sequence>
<proteinExistence type="predicted"/>
<comment type="caution">
    <text evidence="2">The sequence shown here is derived from an EMBL/GenBank/DDBJ whole genome shotgun (WGS) entry which is preliminary data.</text>
</comment>
<evidence type="ECO:0000313" key="3">
    <source>
        <dbReference type="Proteomes" id="UP000241736"/>
    </source>
</evidence>
<dbReference type="RefSeq" id="WP_106989783.1">
    <property type="nucleotide sequence ID" value="NZ_JAVEVW010000038.1"/>
</dbReference>
<keyword evidence="3" id="KW-1185">Reference proteome</keyword>